<dbReference type="SUPFAM" id="SSF49265">
    <property type="entry name" value="Fibronectin type III"/>
    <property type="match status" value="1"/>
</dbReference>
<dbReference type="Pfam" id="PF00912">
    <property type="entry name" value="Transgly"/>
    <property type="match status" value="1"/>
</dbReference>
<dbReference type="PROSITE" id="PS50853">
    <property type="entry name" value="FN3"/>
    <property type="match status" value="1"/>
</dbReference>
<keyword evidence="18" id="KW-1185">Reference proteome</keyword>
<evidence type="ECO:0000259" key="16">
    <source>
        <dbReference type="PROSITE" id="PS50853"/>
    </source>
</evidence>
<dbReference type="SMART" id="SM00060">
    <property type="entry name" value="FN3"/>
    <property type="match status" value="1"/>
</dbReference>
<evidence type="ECO:0000256" key="2">
    <source>
        <dbReference type="ARBA" id="ARBA00007739"/>
    </source>
</evidence>
<dbReference type="FunFam" id="1.10.3810.10:FF:000001">
    <property type="entry name" value="Penicillin-binding protein 1A"/>
    <property type="match status" value="1"/>
</dbReference>
<feature type="domain" description="Fibronectin type-III" evidence="16">
    <location>
        <begin position="690"/>
        <end position="779"/>
    </location>
</feature>
<dbReference type="PATRIC" id="fig|1196324.3.peg.732"/>
<evidence type="ECO:0000256" key="3">
    <source>
        <dbReference type="ARBA" id="ARBA00022645"/>
    </source>
</evidence>
<dbReference type="InterPro" id="IPR036950">
    <property type="entry name" value="PBP_transglycosylase"/>
</dbReference>
<keyword evidence="11" id="KW-0961">Cell wall biogenesis/degradation</keyword>
<dbReference type="GO" id="GO:0008658">
    <property type="term" value="F:penicillin binding"/>
    <property type="evidence" value="ECO:0007669"/>
    <property type="project" value="InterPro"/>
</dbReference>
<sequence length="842" mass="93436">MANYKSRQERRQAEGDQLPKKKRPFRFFKTLLSILLVCVLIGIIGIGLIIVRSPSLDPEKLKTPVSSQIFDKDGKRVTSLFNEQDRVNANIKDVPPVVKNAFIAVEDVRFYRHPGIDIRRIFGAALANVTGGFGSEGGSTITQQVVKNTLLSGKKSITRKIQEAYLALRLERNYSKDEILELYLNRIYFGHRAYGLGTAAKTYFNTDSLRHLKVHQAALLAGLPKAPSSYDPLLHPKAAQERRNVVLRQMEKYGFITKEESQKAQNTSIKDGLREGKLKETRVHEAYLQQVIKDLKQLQETASFDPYADGLKIYTNMDQHAQQVVEDALQNAPFLRNENKKLQSGTVLVDTKSGGIRAVGSGREKNVLSAYYASSNYRQPGSTIKPILDYGPAIEHLKWDTAHLLKDSPITVNGSTIHNFNNEHFGEVTMREAVINSENTPAVRTYLEVGNKRTVAFAHNIGINIKDASPAYAIGGFRRGITPLEMAGAYAAFGNNGRYTSPTTIVKVVTADGEEIKPPSVTKTAMKDYTAYMITDMLRDVVKSGTGRTVNISGLDLAGKTGTTNFSADLRKKYNIPKSAAVDAWMAGYSTSYTAAVWTGYDNYKDKDGVHYLTNQQQQYSKKLFKQIMSQLHHEGTSFKKPDSVTEVIMEKGTNKKAGPYTPSSQRSKELFVKGTEPATVSETYTKPPKVTGLRATFDAGKNEVRVTWDKVAMKDTSYRITYTVEGEPGNEELVNDPTFILSSPEQGKTYVFSVTTLDASGQESDAATTSITVKRQASSTPQQSEPPKPTQPEPTPNREPPQQPNEPNQKEQKKKKKKPSEEQIPETPPPAETPPAPPETP</sequence>
<dbReference type="GO" id="GO:0071555">
    <property type="term" value="P:cell wall organization"/>
    <property type="evidence" value="ECO:0007669"/>
    <property type="project" value="UniProtKB-KW"/>
</dbReference>
<dbReference type="STRING" id="1196324.A374_03619"/>
<feature type="compositionally biased region" description="Polar residues" evidence="14">
    <location>
        <begin position="761"/>
        <end position="778"/>
    </location>
</feature>
<keyword evidence="6" id="KW-0808">Transferase</keyword>
<dbReference type="GO" id="GO:0009002">
    <property type="term" value="F:serine-type D-Ala-D-Ala carboxypeptidase activity"/>
    <property type="evidence" value="ECO:0007669"/>
    <property type="project" value="UniProtKB-EC"/>
</dbReference>
<keyword evidence="3 17" id="KW-0121">Carboxypeptidase</keyword>
<evidence type="ECO:0000256" key="11">
    <source>
        <dbReference type="ARBA" id="ARBA00023316"/>
    </source>
</evidence>
<keyword evidence="4" id="KW-0645">Protease</keyword>
<keyword evidence="8" id="KW-0133">Cell shape</keyword>
<dbReference type="CDD" id="cd00063">
    <property type="entry name" value="FN3"/>
    <property type="match status" value="1"/>
</dbReference>
<dbReference type="SUPFAM" id="SSF56601">
    <property type="entry name" value="beta-lactamase/transpeptidase-like"/>
    <property type="match status" value="1"/>
</dbReference>
<reference evidence="17 18" key="1">
    <citation type="journal article" date="2012" name="J. Bacteriol.">
        <title>Genome of Bacillus macauensis ZFHKF-1, a Long-Chain-Forming Bacterium.</title>
        <authorList>
            <person name="Cai L."/>
            <person name="Zhang T."/>
        </authorList>
    </citation>
    <scope>NUCLEOTIDE SEQUENCE [LARGE SCALE GENOMIC DNA]</scope>
    <source>
        <strain evidence="17 18">ZFHKF-1</strain>
    </source>
</reference>
<dbReference type="Pfam" id="PF00905">
    <property type="entry name" value="Transpeptidase"/>
    <property type="match status" value="1"/>
</dbReference>
<dbReference type="InterPro" id="IPR050396">
    <property type="entry name" value="Glycosyltr_51/Transpeptidase"/>
</dbReference>
<dbReference type="Gene3D" id="2.60.40.10">
    <property type="entry name" value="Immunoglobulins"/>
    <property type="match status" value="1"/>
</dbReference>
<evidence type="ECO:0000313" key="18">
    <source>
        <dbReference type="Proteomes" id="UP000004080"/>
    </source>
</evidence>
<comment type="catalytic activity">
    <reaction evidence="13">
        <text>[GlcNAc-(1-&gt;4)-Mur2Ac(oyl-L-Ala-gamma-D-Glu-L-Lys-D-Ala-D-Ala)](n)-di-trans,octa-cis-undecaprenyl diphosphate + beta-D-GlcNAc-(1-&gt;4)-Mur2Ac(oyl-L-Ala-gamma-D-Glu-L-Lys-D-Ala-D-Ala)-di-trans,octa-cis-undecaprenyl diphosphate = [GlcNAc-(1-&gt;4)-Mur2Ac(oyl-L-Ala-gamma-D-Glu-L-Lys-D-Ala-D-Ala)](n+1)-di-trans,octa-cis-undecaprenyl diphosphate + di-trans,octa-cis-undecaprenyl diphosphate + H(+)</text>
        <dbReference type="Rhea" id="RHEA:23708"/>
        <dbReference type="Rhea" id="RHEA-COMP:9602"/>
        <dbReference type="Rhea" id="RHEA-COMP:9603"/>
        <dbReference type="ChEBI" id="CHEBI:15378"/>
        <dbReference type="ChEBI" id="CHEBI:58405"/>
        <dbReference type="ChEBI" id="CHEBI:60033"/>
        <dbReference type="ChEBI" id="CHEBI:78435"/>
        <dbReference type="EC" id="2.4.99.28"/>
    </reaction>
</comment>
<feature type="compositionally biased region" description="Pro residues" evidence="14">
    <location>
        <begin position="785"/>
        <end position="805"/>
    </location>
</feature>
<keyword evidence="7" id="KW-0378">Hydrolase</keyword>
<evidence type="ECO:0000256" key="1">
    <source>
        <dbReference type="ARBA" id="ARBA00007090"/>
    </source>
</evidence>
<dbReference type="GO" id="GO:0009252">
    <property type="term" value="P:peptidoglycan biosynthetic process"/>
    <property type="evidence" value="ECO:0007669"/>
    <property type="project" value="UniProtKB-KW"/>
</dbReference>
<dbReference type="InterPro" id="IPR001264">
    <property type="entry name" value="Glyco_trans_51"/>
</dbReference>
<comment type="catalytic activity">
    <reaction evidence="12">
        <text>Preferential cleavage: (Ac)2-L-Lys-D-Ala-|-D-Ala. Also transpeptidation of peptidyl-alanyl moieties that are N-acyl substituents of D-alanine.</text>
        <dbReference type="EC" id="3.4.16.4"/>
    </reaction>
</comment>
<dbReference type="GO" id="GO:0030288">
    <property type="term" value="C:outer membrane-bounded periplasmic space"/>
    <property type="evidence" value="ECO:0007669"/>
    <property type="project" value="TreeGrafter"/>
</dbReference>
<dbReference type="InterPro" id="IPR003961">
    <property type="entry name" value="FN3_dom"/>
</dbReference>
<evidence type="ECO:0000313" key="17">
    <source>
        <dbReference type="EMBL" id="EIT86628.1"/>
    </source>
</evidence>
<gene>
    <name evidence="17" type="ORF">A374_03619</name>
</gene>
<dbReference type="InterPro" id="IPR001460">
    <property type="entry name" value="PCN-bd_Tpept"/>
</dbReference>
<comment type="similarity">
    <text evidence="2">In the N-terminal section; belongs to the glycosyltransferase 51 family.</text>
</comment>
<keyword evidence="15" id="KW-0812">Transmembrane</keyword>
<dbReference type="GO" id="GO:0006508">
    <property type="term" value="P:proteolysis"/>
    <property type="evidence" value="ECO:0007669"/>
    <property type="project" value="UniProtKB-KW"/>
</dbReference>
<dbReference type="Proteomes" id="UP000004080">
    <property type="component" value="Unassembled WGS sequence"/>
</dbReference>
<feature type="region of interest" description="Disordered" evidence="14">
    <location>
        <begin position="761"/>
        <end position="842"/>
    </location>
</feature>
<evidence type="ECO:0000256" key="7">
    <source>
        <dbReference type="ARBA" id="ARBA00022801"/>
    </source>
</evidence>
<keyword evidence="15" id="KW-0472">Membrane</keyword>
<evidence type="ECO:0000256" key="5">
    <source>
        <dbReference type="ARBA" id="ARBA00022676"/>
    </source>
</evidence>
<evidence type="ECO:0000256" key="12">
    <source>
        <dbReference type="ARBA" id="ARBA00034000"/>
    </source>
</evidence>
<dbReference type="AlphaFoldDB" id="I8UIH9"/>
<dbReference type="InterPro" id="IPR023346">
    <property type="entry name" value="Lysozyme-like_dom_sf"/>
</dbReference>
<dbReference type="InterPro" id="IPR012338">
    <property type="entry name" value="Beta-lactam/transpept-like"/>
</dbReference>
<dbReference type="InterPro" id="IPR013783">
    <property type="entry name" value="Ig-like_fold"/>
</dbReference>
<keyword evidence="9" id="KW-0573">Peptidoglycan synthesis</keyword>
<accession>I8UIH9</accession>
<keyword evidence="10" id="KW-0511">Multifunctional enzyme</keyword>
<proteinExistence type="inferred from homology"/>
<evidence type="ECO:0000256" key="10">
    <source>
        <dbReference type="ARBA" id="ARBA00023268"/>
    </source>
</evidence>
<dbReference type="PANTHER" id="PTHR32282">
    <property type="entry name" value="BINDING PROTEIN TRANSPEPTIDASE, PUTATIVE-RELATED"/>
    <property type="match status" value="1"/>
</dbReference>
<dbReference type="eggNOG" id="COG0744">
    <property type="taxonomic scope" value="Bacteria"/>
</dbReference>
<evidence type="ECO:0000256" key="9">
    <source>
        <dbReference type="ARBA" id="ARBA00022984"/>
    </source>
</evidence>
<evidence type="ECO:0000256" key="14">
    <source>
        <dbReference type="SAM" id="MobiDB-lite"/>
    </source>
</evidence>
<evidence type="ECO:0000256" key="8">
    <source>
        <dbReference type="ARBA" id="ARBA00022960"/>
    </source>
</evidence>
<comment type="caution">
    <text evidence="17">The sequence shown here is derived from an EMBL/GenBank/DDBJ whole genome shotgun (WGS) entry which is preliminary data.</text>
</comment>
<dbReference type="EMBL" id="AKKV01000020">
    <property type="protein sequence ID" value="EIT86628.1"/>
    <property type="molecule type" value="Genomic_DNA"/>
</dbReference>
<dbReference type="GO" id="GO:0008360">
    <property type="term" value="P:regulation of cell shape"/>
    <property type="evidence" value="ECO:0007669"/>
    <property type="project" value="UniProtKB-KW"/>
</dbReference>
<protein>
    <submittedName>
        <fullName evidence="17">Membrane carboxypeptidase</fullName>
    </submittedName>
</protein>
<evidence type="ECO:0000256" key="6">
    <source>
        <dbReference type="ARBA" id="ARBA00022679"/>
    </source>
</evidence>
<dbReference type="SUPFAM" id="SSF53955">
    <property type="entry name" value="Lysozyme-like"/>
    <property type="match status" value="1"/>
</dbReference>
<evidence type="ECO:0000256" key="4">
    <source>
        <dbReference type="ARBA" id="ARBA00022670"/>
    </source>
</evidence>
<organism evidence="17 18">
    <name type="scientific">Fictibacillus macauensis ZFHKF-1</name>
    <dbReference type="NCBI Taxonomy" id="1196324"/>
    <lineage>
        <taxon>Bacteria</taxon>
        <taxon>Bacillati</taxon>
        <taxon>Bacillota</taxon>
        <taxon>Bacilli</taxon>
        <taxon>Bacillales</taxon>
        <taxon>Fictibacillaceae</taxon>
        <taxon>Fictibacillus</taxon>
    </lineage>
</organism>
<comment type="similarity">
    <text evidence="1">In the C-terminal section; belongs to the transpeptidase family.</text>
</comment>
<dbReference type="PANTHER" id="PTHR32282:SF29">
    <property type="entry name" value="PENICILLIN-BINDING PROTEIN 1A"/>
    <property type="match status" value="1"/>
</dbReference>
<evidence type="ECO:0000256" key="15">
    <source>
        <dbReference type="SAM" id="Phobius"/>
    </source>
</evidence>
<dbReference type="Gene3D" id="1.10.3810.10">
    <property type="entry name" value="Biosynthetic peptidoglycan transglycosylase-like"/>
    <property type="match status" value="1"/>
</dbReference>
<feature type="compositionally biased region" description="Pro residues" evidence="14">
    <location>
        <begin position="827"/>
        <end position="842"/>
    </location>
</feature>
<dbReference type="Gene3D" id="3.40.710.10">
    <property type="entry name" value="DD-peptidase/beta-lactamase superfamily"/>
    <property type="match status" value="1"/>
</dbReference>
<keyword evidence="15" id="KW-1133">Transmembrane helix</keyword>
<keyword evidence="5" id="KW-0328">Glycosyltransferase</keyword>
<name>I8UIH9_9BACL</name>
<dbReference type="InterPro" id="IPR036116">
    <property type="entry name" value="FN3_sf"/>
</dbReference>
<evidence type="ECO:0000256" key="13">
    <source>
        <dbReference type="ARBA" id="ARBA00049902"/>
    </source>
</evidence>
<dbReference type="GO" id="GO:0008955">
    <property type="term" value="F:peptidoglycan glycosyltransferase activity"/>
    <property type="evidence" value="ECO:0007669"/>
    <property type="project" value="UniProtKB-EC"/>
</dbReference>
<dbReference type="NCBIfam" id="TIGR02074">
    <property type="entry name" value="PBP_1a_fam"/>
    <property type="match status" value="1"/>
</dbReference>
<feature type="transmembrane region" description="Helical" evidence="15">
    <location>
        <begin position="30"/>
        <end position="51"/>
    </location>
</feature>
<dbReference type="RefSeq" id="WP_007200823.1">
    <property type="nucleotide sequence ID" value="NZ_AKKV01000020.1"/>
</dbReference>